<dbReference type="RefSeq" id="WP_144229065.1">
    <property type="nucleotide sequence ID" value="NZ_CBCRVV010000002.1"/>
</dbReference>
<keyword evidence="3" id="KW-1185">Reference proteome</keyword>
<dbReference type="AlphaFoldDB" id="A0A556QQ00"/>
<keyword evidence="1" id="KW-1133">Transmembrane helix</keyword>
<evidence type="ECO:0000256" key="1">
    <source>
        <dbReference type="SAM" id="Phobius"/>
    </source>
</evidence>
<name>A0A556QQ00_9BACT</name>
<dbReference type="EMBL" id="VMBG01000001">
    <property type="protein sequence ID" value="TSJ78724.1"/>
    <property type="molecule type" value="Genomic_DNA"/>
</dbReference>
<sequence>MIVVGWMLTERPLIQTIVAPFFFLFMVLGVLGAFQGILFAFKKLHVGCPLCRKKSHVVDGNKQAIWLDCPDCGRLHVTHGLVRLKITRCRFGQG</sequence>
<keyword evidence="1" id="KW-0472">Membrane</keyword>
<dbReference type="Proteomes" id="UP000315648">
    <property type="component" value="Unassembled WGS sequence"/>
</dbReference>
<comment type="caution">
    <text evidence="2">The sequence shown here is derived from an EMBL/GenBank/DDBJ whole genome shotgun (WGS) entry which is preliminary data.</text>
</comment>
<keyword evidence="1" id="KW-0812">Transmembrane</keyword>
<accession>A0A556QQ00</accession>
<reference evidence="2 3" key="1">
    <citation type="submission" date="2019-07" db="EMBL/GenBank/DDBJ databases">
        <title>Description of 53C-WASEF.</title>
        <authorList>
            <person name="Pitt A."/>
            <person name="Hahn M.W."/>
        </authorList>
    </citation>
    <scope>NUCLEOTIDE SEQUENCE [LARGE SCALE GENOMIC DNA]</scope>
    <source>
        <strain evidence="2 3">53C-WASEF</strain>
    </source>
</reference>
<proteinExistence type="predicted"/>
<evidence type="ECO:0000313" key="2">
    <source>
        <dbReference type="EMBL" id="TSJ78724.1"/>
    </source>
</evidence>
<evidence type="ECO:0000313" key="3">
    <source>
        <dbReference type="Proteomes" id="UP000315648"/>
    </source>
</evidence>
<feature type="transmembrane region" description="Helical" evidence="1">
    <location>
        <begin position="12"/>
        <end position="34"/>
    </location>
</feature>
<protein>
    <submittedName>
        <fullName evidence="2">Uncharacterized protein</fullName>
    </submittedName>
</protein>
<organism evidence="2 3">
    <name type="scientific">Rariglobus hedericola</name>
    <dbReference type="NCBI Taxonomy" id="2597822"/>
    <lineage>
        <taxon>Bacteria</taxon>
        <taxon>Pseudomonadati</taxon>
        <taxon>Verrucomicrobiota</taxon>
        <taxon>Opitutia</taxon>
        <taxon>Opitutales</taxon>
        <taxon>Opitutaceae</taxon>
        <taxon>Rariglobus</taxon>
    </lineage>
</organism>
<gene>
    <name evidence="2" type="ORF">FPL22_05300</name>
</gene>